<proteinExistence type="predicted"/>
<organism evidence="2">
    <name type="scientific">marine sediment metagenome</name>
    <dbReference type="NCBI Taxonomy" id="412755"/>
    <lineage>
        <taxon>unclassified sequences</taxon>
        <taxon>metagenomes</taxon>
        <taxon>ecological metagenomes</taxon>
    </lineage>
</organism>
<sequence>MDAQRQLEMLHTIASTIHILWRTHTANFEQANMGLIGQEKRRSLMTAFDVELHNIRAELEKEINDGLESQKSIKDVGGEEGEDNKNSGAGGC</sequence>
<dbReference type="AlphaFoldDB" id="A0A0F9W205"/>
<accession>A0A0F9W205</accession>
<comment type="caution">
    <text evidence="2">The sequence shown here is derived from an EMBL/GenBank/DDBJ whole genome shotgun (WGS) entry which is preliminary data.</text>
</comment>
<dbReference type="EMBL" id="LAZR01000369">
    <property type="protein sequence ID" value="KKN72103.1"/>
    <property type="molecule type" value="Genomic_DNA"/>
</dbReference>
<feature type="region of interest" description="Disordered" evidence="1">
    <location>
        <begin position="66"/>
        <end position="92"/>
    </location>
</feature>
<gene>
    <name evidence="2" type="ORF">LCGC14_0413890</name>
</gene>
<protein>
    <submittedName>
        <fullName evidence="2">Uncharacterized protein</fullName>
    </submittedName>
</protein>
<evidence type="ECO:0000313" key="2">
    <source>
        <dbReference type="EMBL" id="KKN72103.1"/>
    </source>
</evidence>
<reference evidence="2" key="1">
    <citation type="journal article" date="2015" name="Nature">
        <title>Complex archaea that bridge the gap between prokaryotes and eukaryotes.</title>
        <authorList>
            <person name="Spang A."/>
            <person name="Saw J.H."/>
            <person name="Jorgensen S.L."/>
            <person name="Zaremba-Niedzwiedzka K."/>
            <person name="Martijn J."/>
            <person name="Lind A.E."/>
            <person name="van Eijk R."/>
            <person name="Schleper C."/>
            <person name="Guy L."/>
            <person name="Ettema T.J."/>
        </authorList>
    </citation>
    <scope>NUCLEOTIDE SEQUENCE</scope>
</reference>
<evidence type="ECO:0000256" key="1">
    <source>
        <dbReference type="SAM" id="MobiDB-lite"/>
    </source>
</evidence>
<name>A0A0F9W205_9ZZZZ</name>